<evidence type="ECO:0000313" key="3">
    <source>
        <dbReference type="EMBL" id="GAH38097.1"/>
    </source>
</evidence>
<evidence type="ECO:0000256" key="2">
    <source>
        <dbReference type="ARBA" id="ARBA00023274"/>
    </source>
</evidence>
<dbReference type="GO" id="GO:0005840">
    <property type="term" value="C:ribosome"/>
    <property type="evidence" value="ECO:0007669"/>
    <property type="project" value="UniProtKB-KW"/>
</dbReference>
<gene>
    <name evidence="3" type="ORF">S03H2_16081</name>
</gene>
<keyword evidence="1" id="KW-0689">Ribosomal protein</keyword>
<keyword evidence="2" id="KW-0687">Ribonucleoprotein</keyword>
<sequence length="93" mass="10642">MSLKARKKKAKLRKVSFKDKSWFSVIAPKSFDFKPIGEIIGMENNLIGRTIETLLYDFTNSYNDISLKLKFKVVNINTESGSSAIYIFGSYLH</sequence>
<reference evidence="3" key="1">
    <citation type="journal article" date="2014" name="Front. Microbiol.">
        <title>High frequency of phylogenetically diverse reductive dehalogenase-homologous genes in deep subseafloor sedimentary metagenomes.</title>
        <authorList>
            <person name="Kawai M."/>
            <person name="Futagami T."/>
            <person name="Toyoda A."/>
            <person name="Takaki Y."/>
            <person name="Nishi S."/>
            <person name="Hori S."/>
            <person name="Arai W."/>
            <person name="Tsubouchi T."/>
            <person name="Morono Y."/>
            <person name="Uchiyama I."/>
            <person name="Ito T."/>
            <person name="Fujiyama A."/>
            <person name="Inagaki F."/>
            <person name="Takami H."/>
        </authorList>
    </citation>
    <scope>NUCLEOTIDE SEQUENCE</scope>
    <source>
        <strain evidence="3">Expedition CK06-06</strain>
    </source>
</reference>
<protein>
    <recommendedName>
        <fullName evidence="4">30S ribosomal protein S3ae</fullName>
    </recommendedName>
</protein>
<dbReference type="GO" id="GO:0006412">
    <property type="term" value="P:translation"/>
    <property type="evidence" value="ECO:0007669"/>
    <property type="project" value="InterPro"/>
</dbReference>
<dbReference type="AlphaFoldDB" id="X1EZP6"/>
<name>X1EZP6_9ZZZZ</name>
<dbReference type="Pfam" id="PF01015">
    <property type="entry name" value="Ribosomal_S3Ae"/>
    <property type="match status" value="1"/>
</dbReference>
<evidence type="ECO:0008006" key="4">
    <source>
        <dbReference type="Google" id="ProtNLM"/>
    </source>
</evidence>
<organism evidence="3">
    <name type="scientific">marine sediment metagenome</name>
    <dbReference type="NCBI Taxonomy" id="412755"/>
    <lineage>
        <taxon>unclassified sequences</taxon>
        <taxon>metagenomes</taxon>
        <taxon>ecological metagenomes</taxon>
    </lineage>
</organism>
<comment type="caution">
    <text evidence="3">The sequence shown here is derived from an EMBL/GenBank/DDBJ whole genome shotgun (WGS) entry which is preliminary data.</text>
</comment>
<dbReference type="InterPro" id="IPR001593">
    <property type="entry name" value="Ribosomal_eS1"/>
</dbReference>
<dbReference type="GO" id="GO:0003735">
    <property type="term" value="F:structural constituent of ribosome"/>
    <property type="evidence" value="ECO:0007669"/>
    <property type="project" value="InterPro"/>
</dbReference>
<evidence type="ECO:0000256" key="1">
    <source>
        <dbReference type="ARBA" id="ARBA00022980"/>
    </source>
</evidence>
<accession>X1EZP6</accession>
<proteinExistence type="predicted"/>
<dbReference type="GO" id="GO:1990904">
    <property type="term" value="C:ribonucleoprotein complex"/>
    <property type="evidence" value="ECO:0007669"/>
    <property type="project" value="UniProtKB-KW"/>
</dbReference>
<dbReference type="EMBL" id="BARU01008200">
    <property type="protein sequence ID" value="GAH38097.1"/>
    <property type="molecule type" value="Genomic_DNA"/>
</dbReference>